<protein>
    <submittedName>
        <fullName evidence="1">Uncharacterized protein</fullName>
    </submittedName>
</protein>
<sequence>MSAAKPSNKDSIYVAAMPLRASKGPPQMLMSLAFSLNLRDFQHYMVIIKPSSSALQTQVHAFDFQPQDPENASVALSALSGKRVPGVIMLRKLLKLPERKCWLVGITKVDGIDRAKLFNERWDTALKIGEHDCRDYTNESSFHYTVKGLKQLLFIMDAPEDDKCIGMQYLEAIRNLKGVNGFERCTFRRISLIWLRREWRRGRRLFSVNPVYVKAGTPSLTGFIMNMQPSEAEAGSDVRLPPTTDPDLLRRRIADEWASASRNMTYQLL</sequence>
<organism evidence="1 2">
    <name type="scientific">Kingdonia uniflora</name>
    <dbReference type="NCBI Taxonomy" id="39325"/>
    <lineage>
        <taxon>Eukaryota</taxon>
        <taxon>Viridiplantae</taxon>
        <taxon>Streptophyta</taxon>
        <taxon>Embryophyta</taxon>
        <taxon>Tracheophyta</taxon>
        <taxon>Spermatophyta</taxon>
        <taxon>Magnoliopsida</taxon>
        <taxon>Ranunculales</taxon>
        <taxon>Circaeasteraceae</taxon>
        <taxon>Kingdonia</taxon>
    </lineage>
</organism>
<name>A0A7J7MTZ6_9MAGN</name>
<dbReference type="PANTHER" id="PTHR36342">
    <property type="entry name" value="PTB DOMAIN ENGULFMENT ADAPTER"/>
    <property type="match status" value="1"/>
</dbReference>
<evidence type="ECO:0000313" key="2">
    <source>
        <dbReference type="Proteomes" id="UP000541444"/>
    </source>
</evidence>
<accession>A0A7J7MTZ6</accession>
<dbReference type="EMBL" id="JACGCM010001227">
    <property type="protein sequence ID" value="KAF6158282.1"/>
    <property type="molecule type" value="Genomic_DNA"/>
</dbReference>
<proteinExistence type="predicted"/>
<gene>
    <name evidence="1" type="ORF">GIB67_001353</name>
</gene>
<dbReference type="OrthoDB" id="1920822at2759"/>
<dbReference type="Proteomes" id="UP000541444">
    <property type="component" value="Unassembled WGS sequence"/>
</dbReference>
<comment type="caution">
    <text evidence="1">The sequence shown here is derived from an EMBL/GenBank/DDBJ whole genome shotgun (WGS) entry which is preliminary data.</text>
</comment>
<evidence type="ECO:0000313" key="1">
    <source>
        <dbReference type="EMBL" id="KAF6158282.1"/>
    </source>
</evidence>
<keyword evidence="2" id="KW-1185">Reference proteome</keyword>
<reference evidence="1 2" key="1">
    <citation type="journal article" date="2020" name="IScience">
        <title>Genome Sequencing of the Endangered Kingdonia uniflora (Circaeasteraceae, Ranunculales) Reveals Potential Mechanisms of Evolutionary Specialization.</title>
        <authorList>
            <person name="Sun Y."/>
            <person name="Deng T."/>
            <person name="Zhang A."/>
            <person name="Moore M.J."/>
            <person name="Landis J.B."/>
            <person name="Lin N."/>
            <person name="Zhang H."/>
            <person name="Zhang X."/>
            <person name="Huang J."/>
            <person name="Zhang X."/>
            <person name="Sun H."/>
            <person name="Wang H."/>
        </authorList>
    </citation>
    <scope>NUCLEOTIDE SEQUENCE [LARGE SCALE GENOMIC DNA]</scope>
    <source>
        <strain evidence="1">TB1705</strain>
        <tissue evidence="1">Leaf</tissue>
    </source>
</reference>
<dbReference type="AlphaFoldDB" id="A0A7J7MTZ6"/>
<dbReference type="PANTHER" id="PTHR36342:SF1">
    <property type="entry name" value="PTB DOMAIN ENGULFMENT ADAPTER"/>
    <property type="match status" value="1"/>
</dbReference>